<dbReference type="PANTHER" id="PTHR33477:SF2">
    <property type="entry name" value="2-PHOSPHOGLYCERATE KINASE"/>
    <property type="match status" value="1"/>
</dbReference>
<dbReference type="STRING" id="906689.A0A2I0WWL2"/>
<keyword evidence="2" id="KW-1185">Reference proteome</keyword>
<dbReference type="AlphaFoldDB" id="A0A2I0WWL2"/>
<dbReference type="Proteomes" id="UP000233837">
    <property type="component" value="Unassembled WGS sequence"/>
</dbReference>
<name>A0A2I0WWL2_9ASPA</name>
<reference evidence="1 2" key="1">
    <citation type="journal article" date="2016" name="Sci. Rep.">
        <title>The Dendrobium catenatum Lindl. genome sequence provides insights into polysaccharide synthase, floral development and adaptive evolution.</title>
        <authorList>
            <person name="Zhang G.Q."/>
            <person name="Xu Q."/>
            <person name="Bian C."/>
            <person name="Tsai W.C."/>
            <person name="Yeh C.M."/>
            <person name="Liu K.W."/>
            <person name="Yoshida K."/>
            <person name="Zhang L.S."/>
            <person name="Chang S.B."/>
            <person name="Chen F."/>
            <person name="Shi Y."/>
            <person name="Su Y.Y."/>
            <person name="Zhang Y.Q."/>
            <person name="Chen L.J."/>
            <person name="Yin Y."/>
            <person name="Lin M."/>
            <person name="Huang H."/>
            <person name="Deng H."/>
            <person name="Wang Z.W."/>
            <person name="Zhu S.L."/>
            <person name="Zhao X."/>
            <person name="Deng C."/>
            <person name="Niu S.C."/>
            <person name="Huang J."/>
            <person name="Wang M."/>
            <person name="Liu G.H."/>
            <person name="Yang H.J."/>
            <person name="Xiao X.J."/>
            <person name="Hsiao Y.Y."/>
            <person name="Wu W.L."/>
            <person name="Chen Y.Y."/>
            <person name="Mitsuda N."/>
            <person name="Ohme-Takagi M."/>
            <person name="Luo Y.B."/>
            <person name="Van de Peer Y."/>
            <person name="Liu Z.J."/>
        </authorList>
    </citation>
    <scope>NUCLEOTIDE SEQUENCE [LARGE SCALE GENOMIC DNA]</scope>
    <source>
        <tissue evidence="1">The whole plant</tissue>
    </source>
</reference>
<protein>
    <submittedName>
        <fullName evidence="1">Uncharacterized protein</fullName>
    </submittedName>
</protein>
<evidence type="ECO:0000313" key="2">
    <source>
        <dbReference type="Proteomes" id="UP000233837"/>
    </source>
</evidence>
<reference evidence="1 2" key="2">
    <citation type="journal article" date="2017" name="Nature">
        <title>The Apostasia genome and the evolution of orchids.</title>
        <authorList>
            <person name="Zhang G.Q."/>
            <person name="Liu K.W."/>
            <person name="Li Z."/>
            <person name="Lohaus R."/>
            <person name="Hsiao Y.Y."/>
            <person name="Niu S.C."/>
            <person name="Wang J.Y."/>
            <person name="Lin Y.C."/>
            <person name="Xu Q."/>
            <person name="Chen L.J."/>
            <person name="Yoshida K."/>
            <person name="Fujiwara S."/>
            <person name="Wang Z.W."/>
            <person name="Zhang Y.Q."/>
            <person name="Mitsuda N."/>
            <person name="Wang M."/>
            <person name="Liu G.H."/>
            <person name="Pecoraro L."/>
            <person name="Huang H.X."/>
            <person name="Xiao X.J."/>
            <person name="Lin M."/>
            <person name="Wu X.Y."/>
            <person name="Wu W.L."/>
            <person name="Chen Y.Y."/>
            <person name="Chang S.B."/>
            <person name="Sakamoto S."/>
            <person name="Ohme-Takagi M."/>
            <person name="Yagi M."/>
            <person name="Zeng S.J."/>
            <person name="Shen C.Y."/>
            <person name="Yeh C.M."/>
            <person name="Luo Y.B."/>
            <person name="Tsai W.C."/>
            <person name="Van de Peer Y."/>
            <person name="Liu Z.J."/>
        </authorList>
    </citation>
    <scope>NUCLEOTIDE SEQUENCE [LARGE SCALE GENOMIC DNA]</scope>
    <source>
        <tissue evidence="1">The whole plant</tissue>
    </source>
</reference>
<sequence>MERRGYGEEYIIFYKMMTKFHHSQVPLVILVCGTTCTRKSITSSQLAQHLNLPNVLTSTDAPLVDNSFGP</sequence>
<dbReference type="EMBL" id="KZ502395">
    <property type="protein sequence ID" value="PKU80047.1"/>
    <property type="molecule type" value="Genomic_DNA"/>
</dbReference>
<gene>
    <name evidence="1" type="ORF">MA16_Dca014413</name>
</gene>
<evidence type="ECO:0000313" key="1">
    <source>
        <dbReference type="EMBL" id="PKU80047.1"/>
    </source>
</evidence>
<accession>A0A2I0WWL2</accession>
<dbReference type="PANTHER" id="PTHR33477">
    <property type="entry name" value="P-LOOP NTPASE DOMAIN-CONTAINING PROTEIN LPA1 HOMOLOG 1"/>
    <property type="match status" value="1"/>
</dbReference>
<proteinExistence type="predicted"/>
<organism evidence="1 2">
    <name type="scientific">Dendrobium catenatum</name>
    <dbReference type="NCBI Taxonomy" id="906689"/>
    <lineage>
        <taxon>Eukaryota</taxon>
        <taxon>Viridiplantae</taxon>
        <taxon>Streptophyta</taxon>
        <taxon>Embryophyta</taxon>
        <taxon>Tracheophyta</taxon>
        <taxon>Spermatophyta</taxon>
        <taxon>Magnoliopsida</taxon>
        <taxon>Liliopsida</taxon>
        <taxon>Asparagales</taxon>
        <taxon>Orchidaceae</taxon>
        <taxon>Epidendroideae</taxon>
        <taxon>Malaxideae</taxon>
        <taxon>Dendrobiinae</taxon>
        <taxon>Dendrobium</taxon>
    </lineage>
</organism>